<reference evidence="2 3" key="1">
    <citation type="journal article" date="2011" name="PLoS Pathog.">
        <title>Endophytic Life Strategies Decoded by Genome and Transcriptome Analyses of the Mutualistic Root Symbiont Piriformospora indica.</title>
        <authorList>
            <person name="Zuccaro A."/>
            <person name="Lahrmann U."/>
            <person name="Guldener U."/>
            <person name="Langen G."/>
            <person name="Pfiffi S."/>
            <person name="Biedenkopf D."/>
            <person name="Wong P."/>
            <person name="Samans B."/>
            <person name="Grimm C."/>
            <person name="Basiewicz M."/>
            <person name="Murat C."/>
            <person name="Martin F."/>
            <person name="Kogel K.H."/>
        </authorList>
    </citation>
    <scope>NUCLEOTIDE SEQUENCE [LARGE SCALE GENOMIC DNA]</scope>
    <source>
        <strain evidence="2 3">DSM 11827</strain>
    </source>
</reference>
<dbReference type="OrthoDB" id="3209792at2759"/>
<evidence type="ECO:0000313" key="2">
    <source>
        <dbReference type="EMBL" id="CCA73689.1"/>
    </source>
</evidence>
<name>G4TQU6_SERID</name>
<protein>
    <submittedName>
        <fullName evidence="2">Related to cytoplasm protein, putative-Cryptococcus neoformans</fullName>
    </submittedName>
</protein>
<feature type="region of interest" description="Disordered" evidence="1">
    <location>
        <begin position="242"/>
        <end position="307"/>
    </location>
</feature>
<dbReference type="InParanoid" id="G4TQU6"/>
<evidence type="ECO:0000256" key="1">
    <source>
        <dbReference type="SAM" id="MobiDB-lite"/>
    </source>
</evidence>
<evidence type="ECO:0000313" key="3">
    <source>
        <dbReference type="Proteomes" id="UP000007148"/>
    </source>
</evidence>
<feature type="region of interest" description="Disordered" evidence="1">
    <location>
        <begin position="321"/>
        <end position="368"/>
    </location>
</feature>
<gene>
    <name evidence="2" type="ORF">PIIN_07642</name>
</gene>
<dbReference type="eggNOG" id="KOG1243">
    <property type="taxonomic scope" value="Eukaryota"/>
</dbReference>
<dbReference type="HOGENOM" id="CLU_752500_0_0_1"/>
<accession>G4TQU6</accession>
<sequence length="368" mass="38115">MEDAATKVIGVIASGLVDKEKVVRDPAFKCFDTYRQRIEKYAASLPETAIPQGGVPPGALPATGISSSDILSTATGMAGGVAGWAFESLSSRLVPKDLNSKMATPPPPSTGSVPTTSMSTPATPSSSVVPSVKPTPNRAPPVRQTAKPKGMALGSKLGAKGGHAALMAELEKEMNEDAADIAEAWDDNDEQVAPNGDLMDVHADQDDWSAFESAPTPVVTVSTSGVSGLASSNPWKDSVEDVTSAFSKPPTYPSLSTQSVLQPKSVTSPTAASGRSTPSAVMSTVPSTWQSPVTSPKPTAVKDDWGNDDMVPVAAQVQVSTASDIGKASPAASLSGMSKEEKAAEMARRREERKARIAQLKEQKKGAA</sequence>
<feature type="compositionally biased region" description="Polar residues" evidence="1">
    <location>
        <begin position="253"/>
        <end position="297"/>
    </location>
</feature>
<feature type="compositionally biased region" description="Low complexity" evidence="1">
    <location>
        <begin position="110"/>
        <end position="136"/>
    </location>
</feature>
<dbReference type="OMA" id="ESHEASM"/>
<comment type="caution">
    <text evidence="2">The sequence shown here is derived from an EMBL/GenBank/DDBJ whole genome shotgun (WGS) entry which is preliminary data.</text>
</comment>
<keyword evidence="3" id="KW-1185">Reference proteome</keyword>
<feature type="region of interest" description="Disordered" evidence="1">
    <location>
        <begin position="97"/>
        <end position="148"/>
    </location>
</feature>
<dbReference type="Proteomes" id="UP000007148">
    <property type="component" value="Unassembled WGS sequence"/>
</dbReference>
<dbReference type="AlphaFoldDB" id="G4TQU6"/>
<organism evidence="2 3">
    <name type="scientific">Serendipita indica (strain DSM 11827)</name>
    <name type="common">Root endophyte fungus</name>
    <name type="synonym">Piriformospora indica</name>
    <dbReference type="NCBI Taxonomy" id="1109443"/>
    <lineage>
        <taxon>Eukaryota</taxon>
        <taxon>Fungi</taxon>
        <taxon>Dikarya</taxon>
        <taxon>Basidiomycota</taxon>
        <taxon>Agaricomycotina</taxon>
        <taxon>Agaricomycetes</taxon>
        <taxon>Sebacinales</taxon>
        <taxon>Serendipitaceae</taxon>
        <taxon>Serendipita</taxon>
    </lineage>
</organism>
<feature type="compositionally biased region" description="Basic and acidic residues" evidence="1">
    <location>
        <begin position="338"/>
        <end position="368"/>
    </location>
</feature>
<dbReference type="STRING" id="1109443.G4TQU6"/>
<proteinExistence type="predicted"/>
<dbReference type="EMBL" id="CAFZ01000245">
    <property type="protein sequence ID" value="CCA73689.1"/>
    <property type="molecule type" value="Genomic_DNA"/>
</dbReference>